<evidence type="ECO:0000313" key="2">
    <source>
        <dbReference type="EMBL" id="OQE71755.1"/>
    </source>
</evidence>
<feature type="compositionally biased region" description="Basic and acidic residues" evidence="1">
    <location>
        <begin position="249"/>
        <end position="268"/>
    </location>
</feature>
<reference evidence="3" key="1">
    <citation type="journal article" date="2017" name="Nat. Microbiol.">
        <title>Global analysis of biosynthetic gene clusters reveals vast potential of secondary metabolite production in Penicillium species.</title>
        <authorList>
            <person name="Nielsen J.C."/>
            <person name="Grijseels S."/>
            <person name="Prigent S."/>
            <person name="Ji B."/>
            <person name="Dainat J."/>
            <person name="Nielsen K.F."/>
            <person name="Frisvad J.C."/>
            <person name="Workman M."/>
            <person name="Nielsen J."/>
        </authorList>
    </citation>
    <scope>NUCLEOTIDE SEQUENCE [LARGE SCALE GENOMIC DNA]</scope>
    <source>
        <strain evidence="3">IBT 13039</strain>
    </source>
</reference>
<sequence length="479" mass="54931">MGKNGGWFDNRRDTIGRRKSLFSGDTRFVTDLRRDEVRKLTEILHIDNTRAKHMDEVVKRMIHELPKNMRRDRWSRTNKDLCDTHQGLNADLMADVFNLVQKEVGHHLRKFDEYPDLLKPLDMLIVQKLQAIQGMWTKPDPKDQAVLEAWYYETSCCQACMVARVASDKNALRNLRIALLSRTQTRLNHAPRRLMKFVDSCIDLFPNYVDELYGTSSQFAFILKDTRKACRKAWYQDPAHADSTPAQRKHIDHDRIEKDTNDKSEKSGKSARSHGPAGEYNPRKKYPQPPSPIAVSHPAERYVPESSSSSQCTDTDTEGRRMYRPTSSPSRKASTSSYHMKRDRLPDPNPDRVTRFMDFADDNYQGLRIGPERRRASTVVSGPPGTPPSPSTASNFLGTMEEIDELLEMYKGMGTNPYSRSTEDFSIQGSSRVPSERRSPSIYSTDSDWSDEDEDPRKPESSLAARTTWNLVCEQSNMI</sequence>
<proteinExistence type="predicted"/>
<dbReference type="OMA" id="CEQSNMI"/>
<dbReference type="AlphaFoldDB" id="A0A1V6X9M0"/>
<feature type="compositionally biased region" description="Basic and acidic residues" evidence="1">
    <location>
        <begin position="343"/>
        <end position="355"/>
    </location>
</feature>
<feature type="region of interest" description="Disordered" evidence="1">
    <location>
        <begin position="413"/>
        <end position="464"/>
    </location>
</feature>
<evidence type="ECO:0000313" key="3">
    <source>
        <dbReference type="Proteomes" id="UP000191691"/>
    </source>
</evidence>
<feature type="region of interest" description="Disordered" evidence="1">
    <location>
        <begin position="239"/>
        <end position="396"/>
    </location>
</feature>
<name>A0A1V6X9M0_PENNA</name>
<dbReference type="EMBL" id="MOOB01000101">
    <property type="protein sequence ID" value="OQE71755.1"/>
    <property type="molecule type" value="Genomic_DNA"/>
</dbReference>
<evidence type="ECO:0000256" key="1">
    <source>
        <dbReference type="SAM" id="MobiDB-lite"/>
    </source>
</evidence>
<feature type="compositionally biased region" description="Low complexity" evidence="1">
    <location>
        <begin position="324"/>
        <end position="337"/>
    </location>
</feature>
<protein>
    <submittedName>
        <fullName evidence="2">Uncharacterized protein</fullName>
    </submittedName>
</protein>
<comment type="caution">
    <text evidence="2">The sequence shown here is derived from an EMBL/GenBank/DDBJ whole genome shotgun (WGS) entry which is preliminary data.</text>
</comment>
<accession>A0A1V6X9M0</accession>
<dbReference type="Proteomes" id="UP000191691">
    <property type="component" value="Unassembled WGS sequence"/>
</dbReference>
<feature type="compositionally biased region" description="Polar residues" evidence="1">
    <location>
        <begin position="416"/>
        <end position="429"/>
    </location>
</feature>
<dbReference type="STRING" id="60175.A0A1V6X9M0"/>
<gene>
    <name evidence="2" type="ORF">PENNAL_c0101G10953</name>
</gene>
<keyword evidence="3" id="KW-1185">Reference proteome</keyword>
<organism evidence="2 3">
    <name type="scientific">Penicillium nalgiovense</name>
    <dbReference type="NCBI Taxonomy" id="60175"/>
    <lineage>
        <taxon>Eukaryota</taxon>
        <taxon>Fungi</taxon>
        <taxon>Dikarya</taxon>
        <taxon>Ascomycota</taxon>
        <taxon>Pezizomycotina</taxon>
        <taxon>Eurotiomycetes</taxon>
        <taxon>Eurotiomycetidae</taxon>
        <taxon>Eurotiales</taxon>
        <taxon>Aspergillaceae</taxon>
        <taxon>Penicillium</taxon>
    </lineage>
</organism>